<dbReference type="GO" id="GO:0003676">
    <property type="term" value="F:nucleic acid binding"/>
    <property type="evidence" value="ECO:0007669"/>
    <property type="project" value="InterPro"/>
</dbReference>
<feature type="domain" description="CCHC-type" evidence="8">
    <location>
        <begin position="168"/>
        <end position="183"/>
    </location>
</feature>
<evidence type="ECO:0000313" key="9">
    <source>
        <dbReference type="EMBL" id="CAE1325807.1"/>
    </source>
</evidence>
<evidence type="ECO:0000259" key="8">
    <source>
        <dbReference type="PROSITE" id="PS50158"/>
    </source>
</evidence>
<accession>A0A812EMS1</accession>
<comment type="caution">
    <text evidence="9">The sequence shown here is derived from an EMBL/GenBank/DDBJ whole genome shotgun (WGS) entry which is preliminary data.</text>
</comment>
<dbReference type="InterPro" id="IPR042246">
    <property type="entry name" value="ZCCHC9"/>
</dbReference>
<evidence type="ECO:0000256" key="4">
    <source>
        <dbReference type="ARBA" id="ARBA00022833"/>
    </source>
</evidence>
<dbReference type="EMBL" id="CAHIKZ030005458">
    <property type="protein sequence ID" value="CAE1325807.1"/>
    <property type="molecule type" value="Genomic_DNA"/>
</dbReference>
<evidence type="ECO:0000256" key="5">
    <source>
        <dbReference type="PROSITE-ProRule" id="PRU00047"/>
    </source>
</evidence>
<dbReference type="Proteomes" id="UP000597762">
    <property type="component" value="Unassembled WGS sequence"/>
</dbReference>
<dbReference type="Pfam" id="PF00098">
    <property type="entry name" value="zf-CCHC"/>
    <property type="match status" value="2"/>
</dbReference>
<dbReference type="FunFam" id="4.10.60.10:FF:000091">
    <property type="entry name" value="Zinc finger CCHC-type-containing 9"/>
    <property type="match status" value="1"/>
</dbReference>
<dbReference type="OrthoDB" id="3863715at2759"/>
<evidence type="ECO:0000256" key="1">
    <source>
        <dbReference type="ARBA" id="ARBA00022723"/>
    </source>
</evidence>
<keyword evidence="3 5" id="KW-0863">Zinc-finger</keyword>
<evidence type="ECO:0000256" key="2">
    <source>
        <dbReference type="ARBA" id="ARBA00022737"/>
    </source>
</evidence>
<evidence type="ECO:0000256" key="7">
    <source>
        <dbReference type="SAM" id="MobiDB-lite"/>
    </source>
</evidence>
<dbReference type="PANTHER" id="PTHR46242">
    <property type="entry name" value="ZINC FINGER CCHC DOMAIN-CONTAINING PROTEIN 9 ZCCHC9"/>
    <property type="match status" value="1"/>
</dbReference>
<evidence type="ECO:0000256" key="6">
    <source>
        <dbReference type="SAM" id="Coils"/>
    </source>
</evidence>
<dbReference type="PROSITE" id="PS50158">
    <property type="entry name" value="ZF_CCHC"/>
    <property type="match status" value="3"/>
</dbReference>
<dbReference type="InterPro" id="IPR001878">
    <property type="entry name" value="Znf_CCHC"/>
</dbReference>
<keyword evidence="2" id="KW-0677">Repeat</keyword>
<name>A0A812EMS1_ACAPH</name>
<feature type="domain" description="CCHC-type" evidence="8">
    <location>
        <begin position="218"/>
        <end position="234"/>
    </location>
</feature>
<organism evidence="9 10">
    <name type="scientific">Acanthosepion pharaonis</name>
    <name type="common">Pharaoh cuttlefish</name>
    <name type="synonym">Sepia pharaonis</name>
    <dbReference type="NCBI Taxonomy" id="158019"/>
    <lineage>
        <taxon>Eukaryota</taxon>
        <taxon>Metazoa</taxon>
        <taxon>Spiralia</taxon>
        <taxon>Lophotrochozoa</taxon>
        <taxon>Mollusca</taxon>
        <taxon>Cephalopoda</taxon>
        <taxon>Coleoidea</taxon>
        <taxon>Decapodiformes</taxon>
        <taxon>Sepiida</taxon>
        <taxon>Sepiina</taxon>
        <taxon>Sepiidae</taxon>
        <taxon>Acanthosepion</taxon>
    </lineage>
</organism>
<proteinExistence type="predicted"/>
<keyword evidence="4" id="KW-0862">Zinc</keyword>
<dbReference type="GO" id="GO:0008270">
    <property type="term" value="F:zinc ion binding"/>
    <property type="evidence" value="ECO:0007669"/>
    <property type="project" value="UniProtKB-KW"/>
</dbReference>
<gene>
    <name evidence="9" type="ORF">SPHA_75416</name>
</gene>
<dbReference type="PANTHER" id="PTHR46242:SF1">
    <property type="entry name" value="ZINC FINGER CCHC DOMAIN-CONTAINING PROTEIN 9"/>
    <property type="match status" value="1"/>
</dbReference>
<protein>
    <submittedName>
        <fullName evidence="9">ZCCHC9</fullName>
    </submittedName>
</protein>
<feature type="domain" description="CCHC-type" evidence="8">
    <location>
        <begin position="246"/>
        <end position="261"/>
    </location>
</feature>
<evidence type="ECO:0000313" key="10">
    <source>
        <dbReference type="Proteomes" id="UP000597762"/>
    </source>
</evidence>
<evidence type="ECO:0000256" key="3">
    <source>
        <dbReference type="ARBA" id="ARBA00022771"/>
    </source>
</evidence>
<dbReference type="SUPFAM" id="SSF57756">
    <property type="entry name" value="Retrovirus zinc finger-like domains"/>
    <property type="match status" value="2"/>
</dbReference>
<dbReference type="Gene3D" id="4.10.60.10">
    <property type="entry name" value="Zinc finger, CCHC-type"/>
    <property type="match status" value="2"/>
</dbReference>
<keyword evidence="10" id="KW-1185">Reference proteome</keyword>
<feature type="coiled-coil region" evidence="6">
    <location>
        <begin position="117"/>
        <end position="162"/>
    </location>
</feature>
<dbReference type="InterPro" id="IPR036875">
    <property type="entry name" value="Znf_CCHC_sf"/>
</dbReference>
<dbReference type="SMART" id="SM00343">
    <property type="entry name" value="ZnF_C2HC"/>
    <property type="match status" value="4"/>
</dbReference>
<keyword evidence="1" id="KW-0479">Metal-binding</keyword>
<dbReference type="GO" id="GO:0005730">
    <property type="term" value="C:nucleolus"/>
    <property type="evidence" value="ECO:0007669"/>
    <property type="project" value="TreeGrafter"/>
</dbReference>
<feature type="region of interest" description="Disordered" evidence="7">
    <location>
        <begin position="282"/>
        <end position="303"/>
    </location>
</feature>
<sequence length="303" mass="34596">MPAGRLLPVDTFWRLSDESRGRLTGGKMPTVQRTLNGCSFQNVISLPFVYDSLRFYLKRRNFVFKFLKSKQNDPLGSSQFSGHREKATPRKFLGRTLFLGTTQHRSNKNLPTETAAENFLKQRAQNAKTKSKTAQAEKEMMIDFMRRDRKREKRRLKRIESKETNKICFKCRQPGHDMASCPKMDVTEEGSGICFKCGSTEHTLKQCKMKGELLAYAKCFICKETGHLSKQCPDNPRGLYPNGGCCRECGSVEHYRKDCPELQQQLSAEDVTVGRLDPFASVDAEPAGHTKLPKRREPKVVNF</sequence>
<reference evidence="9" key="1">
    <citation type="submission" date="2021-01" db="EMBL/GenBank/DDBJ databases">
        <authorList>
            <person name="Li R."/>
            <person name="Bekaert M."/>
        </authorList>
    </citation>
    <scope>NUCLEOTIDE SEQUENCE</scope>
    <source>
        <strain evidence="9">Farmed</strain>
    </source>
</reference>
<keyword evidence="6" id="KW-0175">Coiled coil</keyword>
<dbReference type="AlphaFoldDB" id="A0A812EMS1"/>